<dbReference type="PROSITE" id="PS52029">
    <property type="entry name" value="LD_TPASE"/>
    <property type="match status" value="1"/>
</dbReference>
<dbReference type="GO" id="GO:0009252">
    <property type="term" value="P:peptidoglycan biosynthetic process"/>
    <property type="evidence" value="ECO:0007669"/>
    <property type="project" value="UniProtKB-UniPathway"/>
</dbReference>
<organism evidence="7">
    <name type="scientific">bioreactor metagenome</name>
    <dbReference type="NCBI Taxonomy" id="1076179"/>
    <lineage>
        <taxon>unclassified sequences</taxon>
        <taxon>metagenomes</taxon>
        <taxon>ecological metagenomes</taxon>
    </lineage>
</organism>
<dbReference type="AlphaFoldDB" id="A0A644V8M1"/>
<comment type="pathway">
    <text evidence="1">Cell wall biogenesis; peptidoglycan biosynthesis.</text>
</comment>
<evidence type="ECO:0000259" key="6">
    <source>
        <dbReference type="PROSITE" id="PS52029"/>
    </source>
</evidence>
<evidence type="ECO:0000256" key="5">
    <source>
        <dbReference type="ARBA" id="ARBA00023316"/>
    </source>
</evidence>
<dbReference type="SUPFAM" id="SSF141523">
    <property type="entry name" value="L,D-transpeptidase catalytic domain-like"/>
    <property type="match status" value="1"/>
</dbReference>
<dbReference type="PANTHER" id="PTHR38589:SF1">
    <property type="entry name" value="BLR0621 PROTEIN"/>
    <property type="match status" value="1"/>
</dbReference>
<dbReference type="PANTHER" id="PTHR38589">
    <property type="entry name" value="BLR0621 PROTEIN"/>
    <property type="match status" value="1"/>
</dbReference>
<reference evidence="7" key="1">
    <citation type="submission" date="2019-08" db="EMBL/GenBank/DDBJ databases">
        <authorList>
            <person name="Kucharzyk K."/>
            <person name="Murdoch R.W."/>
            <person name="Higgins S."/>
            <person name="Loffler F."/>
        </authorList>
    </citation>
    <scope>NUCLEOTIDE SEQUENCE</scope>
</reference>
<dbReference type="GO" id="GO:0071555">
    <property type="term" value="P:cell wall organization"/>
    <property type="evidence" value="ECO:0007669"/>
    <property type="project" value="UniProtKB-KW"/>
</dbReference>
<dbReference type="InterPro" id="IPR005490">
    <property type="entry name" value="LD_TPept_cat_dom"/>
</dbReference>
<evidence type="ECO:0000256" key="3">
    <source>
        <dbReference type="ARBA" id="ARBA00022960"/>
    </source>
</evidence>
<keyword evidence="4" id="KW-0573">Peptidoglycan synthesis</keyword>
<dbReference type="GO" id="GO:0016740">
    <property type="term" value="F:transferase activity"/>
    <property type="evidence" value="ECO:0007669"/>
    <property type="project" value="UniProtKB-KW"/>
</dbReference>
<keyword evidence="5" id="KW-0961">Cell wall biogenesis/degradation</keyword>
<sequence>MQRYLFSVCLLLFVLVCGSSGISQCQAATTEIEVVASGTTGTLVVYSTANGTRQELLRTQAYVGRSGCSVDKREGDGKTPVGVYEIRRGFGLATPPVVGIAYTRLAGDEKWVDDVASARYNQWVTKDTTPVDWKSAEDLSKETVAYKYVAVIEYNTDKIAKGAGSAIFLHCTQDKPTSGCISVPEEAMVKILGLIQPGTRIAIAGSGAELKSLTK</sequence>
<accession>A0A644V8M1</accession>
<gene>
    <name evidence="7" type="ORF">SDC9_33689</name>
</gene>
<evidence type="ECO:0000313" key="7">
    <source>
        <dbReference type="EMBL" id="MPL87684.1"/>
    </source>
</evidence>
<keyword evidence="2" id="KW-0808">Transferase</keyword>
<evidence type="ECO:0000256" key="1">
    <source>
        <dbReference type="ARBA" id="ARBA00004752"/>
    </source>
</evidence>
<keyword evidence="3" id="KW-0133">Cell shape</keyword>
<dbReference type="UniPathway" id="UPA00219"/>
<name>A0A644V8M1_9ZZZZ</name>
<dbReference type="GO" id="GO:0008360">
    <property type="term" value="P:regulation of cell shape"/>
    <property type="evidence" value="ECO:0007669"/>
    <property type="project" value="UniProtKB-KW"/>
</dbReference>
<dbReference type="EMBL" id="VSSQ01000243">
    <property type="protein sequence ID" value="MPL87684.1"/>
    <property type="molecule type" value="Genomic_DNA"/>
</dbReference>
<dbReference type="Pfam" id="PF03734">
    <property type="entry name" value="YkuD"/>
    <property type="match status" value="1"/>
</dbReference>
<comment type="caution">
    <text evidence="7">The sequence shown here is derived from an EMBL/GenBank/DDBJ whole genome shotgun (WGS) entry which is preliminary data.</text>
</comment>
<dbReference type="InterPro" id="IPR038063">
    <property type="entry name" value="Transpep_catalytic_dom"/>
</dbReference>
<feature type="domain" description="L,D-TPase catalytic" evidence="6">
    <location>
        <begin position="32"/>
        <end position="204"/>
    </location>
</feature>
<proteinExistence type="predicted"/>
<dbReference type="CDD" id="cd16913">
    <property type="entry name" value="YkuD_like"/>
    <property type="match status" value="1"/>
</dbReference>
<evidence type="ECO:0000256" key="4">
    <source>
        <dbReference type="ARBA" id="ARBA00022984"/>
    </source>
</evidence>
<protein>
    <recommendedName>
        <fullName evidence="6">L,D-TPase catalytic domain-containing protein</fullName>
    </recommendedName>
</protein>
<evidence type="ECO:0000256" key="2">
    <source>
        <dbReference type="ARBA" id="ARBA00022679"/>
    </source>
</evidence>